<keyword evidence="2" id="KW-1185">Reference proteome</keyword>
<dbReference type="Proteomes" id="UP001183648">
    <property type="component" value="Unassembled WGS sequence"/>
</dbReference>
<dbReference type="RefSeq" id="WP_310300992.1">
    <property type="nucleotide sequence ID" value="NZ_BAAAPS010000008.1"/>
</dbReference>
<evidence type="ECO:0008006" key="3">
    <source>
        <dbReference type="Google" id="ProtNLM"/>
    </source>
</evidence>
<proteinExistence type="predicted"/>
<dbReference type="Pfam" id="PF05130">
    <property type="entry name" value="FlgN"/>
    <property type="match status" value="1"/>
</dbReference>
<protein>
    <recommendedName>
        <fullName evidence="3">Flagellar protein FlgN</fullName>
    </recommendedName>
</protein>
<organism evidence="1 2">
    <name type="scientific">Nocardioides marmoribigeumensis</name>
    <dbReference type="NCBI Taxonomy" id="433649"/>
    <lineage>
        <taxon>Bacteria</taxon>
        <taxon>Bacillati</taxon>
        <taxon>Actinomycetota</taxon>
        <taxon>Actinomycetes</taxon>
        <taxon>Propionibacteriales</taxon>
        <taxon>Nocardioidaceae</taxon>
        <taxon>Nocardioides</taxon>
    </lineage>
</organism>
<evidence type="ECO:0000313" key="2">
    <source>
        <dbReference type="Proteomes" id="UP001183648"/>
    </source>
</evidence>
<accession>A0ABU2BTW3</accession>
<dbReference type="EMBL" id="JAVDYG010000001">
    <property type="protein sequence ID" value="MDR7362056.1"/>
    <property type="molecule type" value="Genomic_DNA"/>
</dbReference>
<dbReference type="InterPro" id="IPR007809">
    <property type="entry name" value="FlgN-like"/>
</dbReference>
<evidence type="ECO:0000313" key="1">
    <source>
        <dbReference type="EMBL" id="MDR7362056.1"/>
    </source>
</evidence>
<gene>
    <name evidence="1" type="ORF">J2S63_001609</name>
</gene>
<comment type="caution">
    <text evidence="1">The sequence shown here is derived from an EMBL/GenBank/DDBJ whole genome shotgun (WGS) entry which is preliminary data.</text>
</comment>
<reference evidence="1 2" key="1">
    <citation type="submission" date="2023-07" db="EMBL/GenBank/DDBJ databases">
        <title>Sequencing the genomes of 1000 actinobacteria strains.</title>
        <authorList>
            <person name="Klenk H.-P."/>
        </authorList>
    </citation>
    <scope>NUCLEOTIDE SEQUENCE [LARGE SCALE GENOMIC DNA]</scope>
    <source>
        <strain evidence="1 2">DSM 19426</strain>
    </source>
</reference>
<name>A0ABU2BTW3_9ACTN</name>
<sequence length="158" mass="17479">MEDLSLILWRERELLETMLYKLEIEQLVLSSGRTRWLATAAREVESVVESLRETELLRAVAADEAAAAVGLPASPSLRALAEAVEEPWHSILMDHRQAFVTYTQEILEIASANRELLSAGQQSARETFLGLAESDGSYAEDGRAVVDAGRPRLLDQSI</sequence>
<dbReference type="Gene3D" id="1.20.58.300">
    <property type="entry name" value="FlgN-like"/>
    <property type="match status" value="1"/>
</dbReference>